<sequence>MLDTTFSQFIQLTGTQKGTEFERAHEAVDLVQIVVAELPKAREKCASLQVDGSAVSVVELYMAGKTSFEQVKITYLKDGQKQTRTYSIQEFYQL</sequence>
<dbReference type="Proteomes" id="UP000178122">
    <property type="component" value="Unassembled WGS sequence"/>
</dbReference>
<gene>
    <name evidence="1" type="ORF">A2912_04885</name>
</gene>
<proteinExistence type="predicted"/>
<name>A0A1G1YPW6_9BACT</name>
<evidence type="ECO:0000313" key="1">
    <source>
        <dbReference type="EMBL" id="OGY53856.1"/>
    </source>
</evidence>
<accession>A0A1G1YPW6</accession>
<reference evidence="1 2" key="1">
    <citation type="journal article" date="2016" name="Nat. Commun.">
        <title>Thousands of microbial genomes shed light on interconnected biogeochemical processes in an aquifer system.</title>
        <authorList>
            <person name="Anantharaman K."/>
            <person name="Brown C.T."/>
            <person name="Hug L.A."/>
            <person name="Sharon I."/>
            <person name="Castelle C.J."/>
            <person name="Probst A.J."/>
            <person name="Thomas B.C."/>
            <person name="Singh A."/>
            <person name="Wilkins M.J."/>
            <person name="Karaoz U."/>
            <person name="Brodie E.L."/>
            <person name="Williams K.H."/>
            <person name="Hubbard S.S."/>
            <person name="Banfield J.F."/>
        </authorList>
    </citation>
    <scope>NUCLEOTIDE SEQUENCE [LARGE SCALE GENOMIC DNA]</scope>
</reference>
<protein>
    <submittedName>
        <fullName evidence="1">Uncharacterized protein</fullName>
    </submittedName>
</protein>
<dbReference type="EMBL" id="MHIN01000038">
    <property type="protein sequence ID" value="OGY53856.1"/>
    <property type="molecule type" value="Genomic_DNA"/>
</dbReference>
<dbReference type="AlphaFoldDB" id="A0A1G1YPW6"/>
<comment type="caution">
    <text evidence="1">The sequence shown here is derived from an EMBL/GenBank/DDBJ whole genome shotgun (WGS) entry which is preliminary data.</text>
</comment>
<organism evidence="1 2">
    <name type="scientific">Candidatus Buchananbacteria bacterium RIFCSPLOWO2_01_FULL_40_23b</name>
    <dbReference type="NCBI Taxonomy" id="1797544"/>
    <lineage>
        <taxon>Bacteria</taxon>
        <taxon>Candidatus Buchananiibacteriota</taxon>
    </lineage>
</organism>
<evidence type="ECO:0000313" key="2">
    <source>
        <dbReference type="Proteomes" id="UP000178122"/>
    </source>
</evidence>